<evidence type="ECO:0000256" key="4">
    <source>
        <dbReference type="ARBA" id="ARBA00022692"/>
    </source>
</evidence>
<keyword evidence="5" id="KW-0677">Repeat</keyword>
<organism evidence="12 13">
    <name type="scientific">Paralvinella palmiformis</name>
    <dbReference type="NCBI Taxonomy" id="53620"/>
    <lineage>
        <taxon>Eukaryota</taxon>
        <taxon>Metazoa</taxon>
        <taxon>Spiralia</taxon>
        <taxon>Lophotrochozoa</taxon>
        <taxon>Annelida</taxon>
        <taxon>Polychaeta</taxon>
        <taxon>Sedentaria</taxon>
        <taxon>Canalipalpata</taxon>
        <taxon>Terebellida</taxon>
        <taxon>Terebelliformia</taxon>
        <taxon>Alvinellidae</taxon>
        <taxon>Paralvinella</taxon>
    </lineage>
</organism>
<evidence type="ECO:0000256" key="7">
    <source>
        <dbReference type="ARBA" id="ARBA00023128"/>
    </source>
</evidence>
<dbReference type="Gene3D" id="1.50.40.10">
    <property type="entry name" value="Mitochondrial carrier domain"/>
    <property type="match status" value="2"/>
</dbReference>
<keyword evidence="4 9" id="KW-0812">Transmembrane</keyword>
<evidence type="ECO:0000256" key="8">
    <source>
        <dbReference type="ARBA" id="ARBA00023136"/>
    </source>
</evidence>
<dbReference type="PRINTS" id="PR00926">
    <property type="entry name" value="MITOCARRIER"/>
</dbReference>
<evidence type="ECO:0000256" key="1">
    <source>
        <dbReference type="ARBA" id="ARBA00004225"/>
    </source>
</evidence>
<evidence type="ECO:0000256" key="3">
    <source>
        <dbReference type="ARBA" id="ARBA00022448"/>
    </source>
</evidence>
<comment type="subcellular location">
    <subcellularLocation>
        <location evidence="1">Mitochondrion membrane</location>
        <topology evidence="1">Multi-pass membrane protein</topology>
    </subcellularLocation>
</comment>
<keyword evidence="7" id="KW-0496">Mitochondrion</keyword>
<gene>
    <name evidence="12" type="ORF">LSH36_448g02002</name>
</gene>
<evidence type="ECO:0000313" key="13">
    <source>
        <dbReference type="Proteomes" id="UP001208570"/>
    </source>
</evidence>
<keyword evidence="6 11" id="KW-1133">Transmembrane helix</keyword>
<evidence type="ECO:0000256" key="10">
    <source>
        <dbReference type="RuleBase" id="RU000488"/>
    </source>
</evidence>
<evidence type="ECO:0000256" key="9">
    <source>
        <dbReference type="PROSITE-ProRule" id="PRU00282"/>
    </source>
</evidence>
<sequence>MAEKSLNIDLTVADLATDFVAGLLGGSAGLIVGHPFDTIKILLQTSKSSLHVLPCCGMIMKQEGAKGFFRGMAYPLASVGFLNSIFFGFNMIADYHVIGCSTNRYCDIAIAGGIAGAIQAIPATPVELVKVKLQTQLDSTRGLHNRRSRYSGPWDCLRKTFKMHGIRGCYRGVTTTVIRDITGFSVYMTVYKFLCDMAKAEYGVHPSLYVMLLAGGIAGVISWVVNFPIDTVKSILQSDSLRNPVYRSSWHCFSRVTRDKGFRILWKGFTPAIFRAFPLNAVTLCTYDWTQQRMKLSLKRNDLCST</sequence>
<comment type="similarity">
    <text evidence="2 10">Belongs to the mitochondrial carrier (TC 2.A.29) family.</text>
</comment>
<keyword evidence="8 9" id="KW-0472">Membrane</keyword>
<dbReference type="AlphaFoldDB" id="A0AAD9JAJ1"/>
<dbReference type="InterPro" id="IPR018108">
    <property type="entry name" value="MCP_transmembrane"/>
</dbReference>
<dbReference type="Pfam" id="PF00153">
    <property type="entry name" value="Mito_carr"/>
    <property type="match status" value="3"/>
</dbReference>
<dbReference type="PROSITE" id="PS50920">
    <property type="entry name" value="SOLCAR"/>
    <property type="match status" value="3"/>
</dbReference>
<evidence type="ECO:0000256" key="5">
    <source>
        <dbReference type="ARBA" id="ARBA00022737"/>
    </source>
</evidence>
<keyword evidence="13" id="KW-1185">Reference proteome</keyword>
<evidence type="ECO:0000256" key="11">
    <source>
        <dbReference type="SAM" id="Phobius"/>
    </source>
</evidence>
<dbReference type="InterPro" id="IPR002067">
    <property type="entry name" value="MCP"/>
</dbReference>
<protein>
    <submittedName>
        <fullName evidence="12">Uncharacterized protein</fullName>
    </submittedName>
</protein>
<dbReference type="PANTHER" id="PTHR45624:SF10">
    <property type="entry name" value="SLC (SOLUTE CARRIER) HOMOLOG"/>
    <property type="match status" value="1"/>
</dbReference>
<comment type="caution">
    <text evidence="12">The sequence shown here is derived from an EMBL/GenBank/DDBJ whole genome shotgun (WGS) entry which is preliminary data.</text>
</comment>
<evidence type="ECO:0000256" key="6">
    <source>
        <dbReference type="ARBA" id="ARBA00022989"/>
    </source>
</evidence>
<dbReference type="InterPro" id="IPR023395">
    <property type="entry name" value="MCP_dom_sf"/>
</dbReference>
<proteinExistence type="inferred from homology"/>
<dbReference type="SUPFAM" id="SSF103506">
    <property type="entry name" value="Mitochondrial carrier"/>
    <property type="match status" value="1"/>
</dbReference>
<dbReference type="GO" id="GO:0031966">
    <property type="term" value="C:mitochondrial membrane"/>
    <property type="evidence" value="ECO:0007669"/>
    <property type="project" value="UniProtKB-SubCell"/>
</dbReference>
<feature type="repeat" description="Solcar" evidence="9">
    <location>
        <begin position="103"/>
        <end position="197"/>
    </location>
</feature>
<keyword evidence="3 10" id="KW-0813">Transport</keyword>
<feature type="repeat" description="Solcar" evidence="9">
    <location>
        <begin position="13"/>
        <end position="96"/>
    </location>
</feature>
<feature type="transmembrane region" description="Helical" evidence="11">
    <location>
        <begin position="208"/>
        <end position="229"/>
    </location>
</feature>
<dbReference type="PANTHER" id="PTHR45624">
    <property type="entry name" value="MITOCHONDRIAL BASIC AMINO ACIDS TRANSPORTER-RELATED"/>
    <property type="match status" value="1"/>
</dbReference>
<dbReference type="GO" id="GO:0022857">
    <property type="term" value="F:transmembrane transporter activity"/>
    <property type="evidence" value="ECO:0007669"/>
    <property type="project" value="TreeGrafter"/>
</dbReference>
<evidence type="ECO:0000256" key="2">
    <source>
        <dbReference type="ARBA" id="ARBA00006375"/>
    </source>
</evidence>
<reference evidence="12" key="1">
    <citation type="journal article" date="2023" name="Mol. Biol. Evol.">
        <title>Third-Generation Sequencing Reveals the Adaptive Role of the Epigenome in Three Deep-Sea Polychaetes.</title>
        <authorList>
            <person name="Perez M."/>
            <person name="Aroh O."/>
            <person name="Sun Y."/>
            <person name="Lan Y."/>
            <person name="Juniper S.K."/>
            <person name="Young C.R."/>
            <person name="Angers B."/>
            <person name="Qian P.Y."/>
        </authorList>
    </citation>
    <scope>NUCLEOTIDE SEQUENCE</scope>
    <source>
        <strain evidence="12">P08H-3</strain>
    </source>
</reference>
<name>A0AAD9JAJ1_9ANNE</name>
<evidence type="ECO:0000313" key="12">
    <source>
        <dbReference type="EMBL" id="KAK2149521.1"/>
    </source>
</evidence>
<dbReference type="EMBL" id="JAODUP010000448">
    <property type="protein sequence ID" value="KAK2149521.1"/>
    <property type="molecule type" value="Genomic_DNA"/>
</dbReference>
<dbReference type="Proteomes" id="UP001208570">
    <property type="component" value="Unassembled WGS sequence"/>
</dbReference>
<accession>A0AAD9JAJ1</accession>
<dbReference type="InterPro" id="IPR050567">
    <property type="entry name" value="Mitochondrial_Carrier"/>
</dbReference>
<feature type="repeat" description="Solcar" evidence="9">
    <location>
        <begin position="206"/>
        <end position="293"/>
    </location>
</feature>